<comment type="subcellular location">
    <subcellularLocation>
        <location evidence="1">Membrane</location>
        <topology evidence="1">Multi-pass membrane protein</topology>
    </subcellularLocation>
</comment>
<evidence type="ECO:0000256" key="1">
    <source>
        <dbReference type="ARBA" id="ARBA00004141"/>
    </source>
</evidence>
<dbReference type="AlphaFoldDB" id="A0A4R1N356"/>
<keyword evidence="11" id="KW-1185">Reference proteome</keyword>
<protein>
    <submittedName>
        <fullName evidence="10">Cellulose synthase (UDP-forming)</fullName>
    </submittedName>
</protein>
<name>A0A4R1N356_9RHOB</name>
<dbReference type="Proteomes" id="UP000295673">
    <property type="component" value="Unassembled WGS sequence"/>
</dbReference>
<evidence type="ECO:0000256" key="3">
    <source>
        <dbReference type="ARBA" id="ARBA00022679"/>
    </source>
</evidence>
<feature type="transmembrane region" description="Helical" evidence="7">
    <location>
        <begin position="7"/>
        <end position="25"/>
    </location>
</feature>
<dbReference type="Gene3D" id="3.90.550.10">
    <property type="entry name" value="Spore Coat Polysaccharide Biosynthesis Protein SpsA, Chain A"/>
    <property type="match status" value="1"/>
</dbReference>
<feature type="transmembrane region" description="Helical" evidence="7">
    <location>
        <begin position="395"/>
        <end position="423"/>
    </location>
</feature>
<proteinExistence type="predicted"/>
<gene>
    <name evidence="10" type="ORF">BXY66_2446</name>
</gene>
<dbReference type="InterPro" id="IPR050321">
    <property type="entry name" value="Glycosyltr_2/OpgH_subfam"/>
</dbReference>
<dbReference type="GO" id="GO:0005886">
    <property type="term" value="C:plasma membrane"/>
    <property type="evidence" value="ECO:0007669"/>
    <property type="project" value="TreeGrafter"/>
</dbReference>
<evidence type="ECO:0000256" key="7">
    <source>
        <dbReference type="SAM" id="Phobius"/>
    </source>
</evidence>
<dbReference type="OrthoDB" id="9806824at2"/>
<feature type="transmembrane region" description="Helical" evidence="7">
    <location>
        <begin position="543"/>
        <end position="560"/>
    </location>
</feature>
<evidence type="ECO:0000259" key="9">
    <source>
        <dbReference type="Pfam" id="PF13632"/>
    </source>
</evidence>
<evidence type="ECO:0000313" key="11">
    <source>
        <dbReference type="Proteomes" id="UP000295673"/>
    </source>
</evidence>
<evidence type="ECO:0000256" key="6">
    <source>
        <dbReference type="ARBA" id="ARBA00023136"/>
    </source>
</evidence>
<keyword evidence="4 7" id="KW-0812">Transmembrane</keyword>
<feature type="domain" description="Glycosyltransferase 2-like" evidence="8">
    <location>
        <begin position="92"/>
        <end position="230"/>
    </location>
</feature>
<dbReference type="GO" id="GO:0016758">
    <property type="term" value="F:hexosyltransferase activity"/>
    <property type="evidence" value="ECO:0007669"/>
    <property type="project" value="TreeGrafter"/>
</dbReference>
<evidence type="ECO:0000313" key="10">
    <source>
        <dbReference type="EMBL" id="TCL01137.1"/>
    </source>
</evidence>
<keyword evidence="3" id="KW-0808">Transferase</keyword>
<dbReference type="SUPFAM" id="SSF53448">
    <property type="entry name" value="Nucleotide-diphospho-sugar transferases"/>
    <property type="match status" value="1"/>
</dbReference>
<feature type="transmembrane region" description="Helical" evidence="7">
    <location>
        <begin position="435"/>
        <end position="454"/>
    </location>
</feature>
<dbReference type="EMBL" id="SMGR01000002">
    <property type="protein sequence ID" value="TCL01137.1"/>
    <property type="molecule type" value="Genomic_DNA"/>
</dbReference>
<reference evidence="10 11" key="1">
    <citation type="submission" date="2019-03" db="EMBL/GenBank/DDBJ databases">
        <title>Genomic Encyclopedia of Archaeal and Bacterial Type Strains, Phase II (KMG-II): from individual species to whole genera.</title>
        <authorList>
            <person name="Goeker M."/>
        </authorList>
    </citation>
    <scope>NUCLEOTIDE SEQUENCE [LARGE SCALE GENOMIC DNA]</scope>
    <source>
        <strain evidence="10 11">DSM 26433</strain>
    </source>
</reference>
<feature type="transmembrane region" description="Helical" evidence="7">
    <location>
        <begin position="37"/>
        <end position="59"/>
    </location>
</feature>
<keyword evidence="6 7" id="KW-0472">Membrane</keyword>
<dbReference type="Pfam" id="PF13632">
    <property type="entry name" value="Glyco_trans_2_3"/>
    <property type="match status" value="1"/>
</dbReference>
<dbReference type="PANTHER" id="PTHR43867:SF2">
    <property type="entry name" value="CELLULOSE SYNTHASE CATALYTIC SUBUNIT A [UDP-FORMING]"/>
    <property type="match status" value="1"/>
</dbReference>
<feature type="domain" description="Glycosyltransferase 2-like" evidence="9">
    <location>
        <begin position="261"/>
        <end position="437"/>
    </location>
</feature>
<sequence>MSPARERVWHFLAGASFAFGGWYLTWRWTQSLNPDNLVFSVLVASAETLFFVGTLLTFFDIWREQDSPRTPAPRTRKEAALDDACDAIVVDVFIATFDETCAVVGPTVEAAVGLQAPENTVVRVHILDDGNRLEMEQLAGRFGVGYITRCDNVGFKAGNLRNALFQTSGDFVLICDADTRVFPEFLENTLGYFRDSKVAWVQTPHWFYDIPEGETWEDWAGRHTRHFPNAIARFMRFATARSRVGNDPFLSDPTLFFDVILRRRNRNGAAFCCGAGSVHRREAIFSQAIDQKAKDLNVLTDRHGFSGCAQALSCVRLEPYRFHVSEDIYTSILLHENRDAEWKSVFHPKVEARMLSPWSMKAWATQRLKYGGGTFDIMLRDNPLWRRGMSWQAKLHYAATFWSYLSVLWVPILLLAPVAALLFGLSPVSAYSAEFFLYFVPAILITEAATVVACKGYNVGKGRALALATLPLNLRALWLAICGERPSFPTTPKSPGNAGAWKFVWPNIALISLMVMAGTWGVFQTVRGVDGFGLSMLAVNLFWLVWNISLNGHLVLAAFWKPMSVLQRSNHKETEDENAYSSPST</sequence>
<dbReference type="Pfam" id="PF00535">
    <property type="entry name" value="Glycos_transf_2"/>
    <property type="match status" value="1"/>
</dbReference>
<accession>A0A4R1N356</accession>
<keyword evidence="5 7" id="KW-1133">Transmembrane helix</keyword>
<dbReference type="PANTHER" id="PTHR43867">
    <property type="entry name" value="CELLULOSE SYNTHASE CATALYTIC SUBUNIT A [UDP-FORMING]"/>
    <property type="match status" value="1"/>
</dbReference>
<comment type="caution">
    <text evidence="10">The sequence shown here is derived from an EMBL/GenBank/DDBJ whole genome shotgun (WGS) entry which is preliminary data.</text>
</comment>
<evidence type="ECO:0000256" key="5">
    <source>
        <dbReference type="ARBA" id="ARBA00022989"/>
    </source>
</evidence>
<keyword evidence="2" id="KW-0328">Glycosyltransferase</keyword>
<evidence type="ECO:0000256" key="2">
    <source>
        <dbReference type="ARBA" id="ARBA00022676"/>
    </source>
</evidence>
<dbReference type="InterPro" id="IPR001173">
    <property type="entry name" value="Glyco_trans_2-like"/>
</dbReference>
<dbReference type="InterPro" id="IPR029044">
    <property type="entry name" value="Nucleotide-diphossugar_trans"/>
</dbReference>
<feature type="transmembrane region" description="Helical" evidence="7">
    <location>
        <begin position="503"/>
        <end position="523"/>
    </location>
</feature>
<evidence type="ECO:0000256" key="4">
    <source>
        <dbReference type="ARBA" id="ARBA00022692"/>
    </source>
</evidence>
<evidence type="ECO:0000259" key="8">
    <source>
        <dbReference type="Pfam" id="PF00535"/>
    </source>
</evidence>
<dbReference type="RefSeq" id="WP_132860481.1">
    <property type="nucleotide sequence ID" value="NZ_SMGR01000002.1"/>
</dbReference>
<organism evidence="10 11">
    <name type="scientific">Shimia isoporae</name>
    <dbReference type="NCBI Taxonomy" id="647720"/>
    <lineage>
        <taxon>Bacteria</taxon>
        <taxon>Pseudomonadati</taxon>
        <taxon>Pseudomonadota</taxon>
        <taxon>Alphaproteobacteria</taxon>
        <taxon>Rhodobacterales</taxon>
        <taxon>Roseobacteraceae</taxon>
    </lineage>
</organism>